<sequence length="94" mass="11156">MYLYNISIIIENDHHESLMDWLKNNWFKTLPTSAKLLKMLDSPHEGHTYSVQLVFEHASDIPTFQKEKVSVLQTYIAQHHQEKAFIFDSTMKYI</sequence>
<dbReference type="RefSeq" id="WP_165290228.1">
    <property type="nucleotide sequence ID" value="NZ_JACOIJ010000007.1"/>
</dbReference>
<evidence type="ECO:0000313" key="2">
    <source>
        <dbReference type="Proteomes" id="UP000651271"/>
    </source>
</evidence>
<dbReference type="Proteomes" id="UP000651271">
    <property type="component" value="Unassembled WGS sequence"/>
</dbReference>
<dbReference type="InterPro" id="IPR025563">
    <property type="entry name" value="DUF4286"/>
</dbReference>
<protein>
    <submittedName>
        <fullName evidence="1">DUF4286 family protein</fullName>
    </submittedName>
</protein>
<evidence type="ECO:0000313" key="1">
    <source>
        <dbReference type="EMBL" id="MBD1429023.1"/>
    </source>
</evidence>
<dbReference type="EMBL" id="JACOIJ010000007">
    <property type="protein sequence ID" value="MBD1429023.1"/>
    <property type="molecule type" value="Genomic_DNA"/>
</dbReference>
<reference evidence="1 2" key="1">
    <citation type="submission" date="2020-08" db="EMBL/GenBank/DDBJ databases">
        <title>Sphingobacterium sp. DN04309 isolated from aquaculture water.</title>
        <authorList>
            <person name="Zhang M."/>
        </authorList>
    </citation>
    <scope>NUCLEOTIDE SEQUENCE [LARGE SCALE GENOMIC DNA]</scope>
    <source>
        <strain evidence="1 2">DN04309</strain>
    </source>
</reference>
<gene>
    <name evidence="1" type="ORF">H8B04_05505</name>
</gene>
<proteinExistence type="predicted"/>
<accession>A0ABR7YCI5</accession>
<dbReference type="Pfam" id="PF14114">
    <property type="entry name" value="DUF4286"/>
    <property type="match status" value="1"/>
</dbReference>
<name>A0ABR7YCI5_9SPHI</name>
<keyword evidence="2" id="KW-1185">Reference proteome</keyword>
<comment type="caution">
    <text evidence="1">The sequence shown here is derived from an EMBL/GenBank/DDBJ whole genome shotgun (WGS) entry which is preliminary data.</text>
</comment>
<organism evidence="1 2">
    <name type="scientific">Sphingobacterium litopenaei</name>
    <dbReference type="NCBI Taxonomy" id="2763500"/>
    <lineage>
        <taxon>Bacteria</taxon>
        <taxon>Pseudomonadati</taxon>
        <taxon>Bacteroidota</taxon>
        <taxon>Sphingobacteriia</taxon>
        <taxon>Sphingobacteriales</taxon>
        <taxon>Sphingobacteriaceae</taxon>
        <taxon>Sphingobacterium</taxon>
    </lineage>
</organism>